<keyword evidence="3" id="KW-1185">Reference proteome</keyword>
<protein>
    <recommendedName>
        <fullName evidence="1">Adaptor protein ClpS core domain-containing protein</fullName>
    </recommendedName>
</protein>
<dbReference type="GO" id="GO:0030163">
    <property type="term" value="P:protein catabolic process"/>
    <property type="evidence" value="ECO:0007669"/>
    <property type="project" value="InterPro"/>
</dbReference>
<dbReference type="Pfam" id="PF02617">
    <property type="entry name" value="ClpS"/>
    <property type="match status" value="1"/>
</dbReference>
<dbReference type="AlphaFoldDB" id="A0A9W5RDA9"/>
<dbReference type="InterPro" id="IPR003769">
    <property type="entry name" value="ClpS_core"/>
</dbReference>
<gene>
    <name evidence="2" type="ORF">HMPREF9238_01558</name>
</gene>
<sequence>MSATPTTTTRARVDTAPARENHAQWCTVVWDDPINTQAYVVGVFRRHFGYGESRARSLMLQVHENGRATVSTGLRERMEADVYAMHSYGLKATIEPAPDAA</sequence>
<proteinExistence type="predicted"/>
<dbReference type="InterPro" id="IPR014719">
    <property type="entry name" value="Ribosomal_bL12_C/ClpS-like"/>
</dbReference>
<comment type="caution">
    <text evidence="2">The sequence shown here is derived from an EMBL/GenBank/DDBJ whole genome shotgun (WGS) entry which is preliminary data.</text>
</comment>
<accession>A0A9W5RDA9</accession>
<dbReference type="EMBL" id="AGWN01000002">
    <property type="protein sequence ID" value="EPD29577.1"/>
    <property type="molecule type" value="Genomic_DNA"/>
</dbReference>
<dbReference type="Gene3D" id="3.30.1390.10">
    <property type="match status" value="1"/>
</dbReference>
<dbReference type="Proteomes" id="UP000014387">
    <property type="component" value="Unassembled WGS sequence"/>
</dbReference>
<evidence type="ECO:0000259" key="1">
    <source>
        <dbReference type="Pfam" id="PF02617"/>
    </source>
</evidence>
<name>A0A9W5RDA9_9ACTO</name>
<dbReference type="SUPFAM" id="SSF54736">
    <property type="entry name" value="ClpS-like"/>
    <property type="match status" value="1"/>
</dbReference>
<evidence type="ECO:0000313" key="2">
    <source>
        <dbReference type="EMBL" id="EPD29577.1"/>
    </source>
</evidence>
<evidence type="ECO:0000313" key="3">
    <source>
        <dbReference type="Proteomes" id="UP000014387"/>
    </source>
</evidence>
<feature type="domain" description="Adaptor protein ClpS core" evidence="1">
    <location>
        <begin position="22"/>
        <end position="92"/>
    </location>
</feature>
<dbReference type="NCBIfam" id="NF000668">
    <property type="entry name" value="PRK00033.1-1"/>
    <property type="match status" value="1"/>
</dbReference>
<organism evidence="2 3">
    <name type="scientific">Gleimia europaea ACS-120-V-Col10b</name>
    <dbReference type="NCBI Taxonomy" id="883069"/>
    <lineage>
        <taxon>Bacteria</taxon>
        <taxon>Bacillati</taxon>
        <taxon>Actinomycetota</taxon>
        <taxon>Actinomycetes</taxon>
        <taxon>Actinomycetales</taxon>
        <taxon>Actinomycetaceae</taxon>
        <taxon>Gleimia</taxon>
    </lineage>
</organism>
<dbReference type="RefSeq" id="WP_016444883.1">
    <property type="nucleotide sequence ID" value="NZ_KE150267.1"/>
</dbReference>
<reference evidence="2 3" key="1">
    <citation type="submission" date="2013-05" db="EMBL/GenBank/DDBJ databases">
        <title>The Genome Sequence of Actinomyces europaeus ACS-120-V-COL10B.</title>
        <authorList>
            <consortium name="The Broad Institute Genomics Platform"/>
            <person name="Earl A."/>
            <person name="Ward D."/>
            <person name="Feldgarden M."/>
            <person name="Gevers D."/>
            <person name="Saerens B."/>
            <person name="Vaneechoutte M."/>
            <person name="Walker B."/>
            <person name="Young S."/>
            <person name="Zeng Q."/>
            <person name="Gargeya S."/>
            <person name="Fitzgerald M."/>
            <person name="Haas B."/>
            <person name="Abouelleil A."/>
            <person name="Allen A.W."/>
            <person name="Alvarado L."/>
            <person name="Arachchi H.M."/>
            <person name="Berlin A.M."/>
            <person name="Chapman S.B."/>
            <person name="Gainer-Dewar J."/>
            <person name="Goldberg J."/>
            <person name="Griggs A."/>
            <person name="Gujja S."/>
            <person name="Hansen M."/>
            <person name="Howarth C."/>
            <person name="Imamovic A."/>
            <person name="Ireland A."/>
            <person name="Larimer J."/>
            <person name="McCowan C."/>
            <person name="Murphy C."/>
            <person name="Pearson M."/>
            <person name="Poon T.W."/>
            <person name="Priest M."/>
            <person name="Roberts A."/>
            <person name="Saif S."/>
            <person name="Shea T."/>
            <person name="Sisk P."/>
            <person name="Sykes S."/>
            <person name="Wortman J."/>
            <person name="Nusbaum C."/>
            <person name="Birren B."/>
        </authorList>
    </citation>
    <scope>NUCLEOTIDE SEQUENCE [LARGE SCALE GENOMIC DNA]</scope>
    <source>
        <strain evidence="2 3">ACS-120-V-Col10b</strain>
    </source>
</reference>
<dbReference type="OrthoDB" id="162238at2"/>